<keyword evidence="4" id="KW-1185">Reference proteome</keyword>
<proteinExistence type="predicted"/>
<dbReference type="Proteomes" id="UP001149165">
    <property type="component" value="Unassembled WGS sequence"/>
</dbReference>
<protein>
    <recommendedName>
        <fullName evidence="2">Mtf2-like C-terminal domain-containing protein</fullName>
    </recommendedName>
</protein>
<feature type="compositionally biased region" description="Low complexity" evidence="1">
    <location>
        <begin position="100"/>
        <end position="113"/>
    </location>
</feature>
<evidence type="ECO:0000313" key="3">
    <source>
        <dbReference type="EMBL" id="KAJ5080827.1"/>
    </source>
</evidence>
<organism evidence="3 4">
    <name type="scientific">Penicillium angulare</name>
    <dbReference type="NCBI Taxonomy" id="116970"/>
    <lineage>
        <taxon>Eukaryota</taxon>
        <taxon>Fungi</taxon>
        <taxon>Dikarya</taxon>
        <taxon>Ascomycota</taxon>
        <taxon>Pezizomycotina</taxon>
        <taxon>Eurotiomycetes</taxon>
        <taxon>Eurotiomycetidae</taxon>
        <taxon>Eurotiales</taxon>
        <taxon>Aspergillaceae</taxon>
        <taxon>Penicillium</taxon>
    </lineage>
</organism>
<evidence type="ECO:0000256" key="1">
    <source>
        <dbReference type="SAM" id="MobiDB-lite"/>
    </source>
</evidence>
<comment type="caution">
    <text evidence="3">The sequence shown here is derived from an EMBL/GenBank/DDBJ whole genome shotgun (WGS) entry which is preliminary data.</text>
</comment>
<evidence type="ECO:0000313" key="4">
    <source>
        <dbReference type="Proteomes" id="UP001149165"/>
    </source>
</evidence>
<feature type="compositionally biased region" description="Basic residues" evidence="1">
    <location>
        <begin position="459"/>
        <end position="468"/>
    </location>
</feature>
<feature type="compositionally biased region" description="Basic and acidic residues" evidence="1">
    <location>
        <begin position="178"/>
        <end position="190"/>
    </location>
</feature>
<feature type="region of interest" description="Disordered" evidence="1">
    <location>
        <begin position="136"/>
        <end position="207"/>
    </location>
</feature>
<dbReference type="OrthoDB" id="2444174at2759"/>
<dbReference type="GO" id="GO:0005739">
    <property type="term" value="C:mitochondrion"/>
    <property type="evidence" value="ECO:0007669"/>
    <property type="project" value="InterPro"/>
</dbReference>
<feature type="region of interest" description="Disordered" evidence="1">
    <location>
        <begin position="41"/>
        <end position="118"/>
    </location>
</feature>
<feature type="region of interest" description="Disordered" evidence="1">
    <location>
        <begin position="284"/>
        <end position="312"/>
    </location>
</feature>
<dbReference type="AlphaFoldDB" id="A0A9W9EFK7"/>
<dbReference type="PANTHER" id="PTHR39468">
    <property type="entry name" value="CHROMOSOME 7, WHOLE GENOME SHOTGUN SEQUENCE"/>
    <property type="match status" value="1"/>
</dbReference>
<dbReference type="PANTHER" id="PTHR39468:SF1">
    <property type="entry name" value="MTF2-LIKE C-TERMINAL DOMAIN-CONTAINING PROTEIN"/>
    <property type="match status" value="1"/>
</dbReference>
<reference evidence="3" key="1">
    <citation type="submission" date="2022-11" db="EMBL/GenBank/DDBJ databases">
        <authorList>
            <person name="Petersen C."/>
        </authorList>
    </citation>
    <scope>NUCLEOTIDE SEQUENCE</scope>
    <source>
        <strain evidence="3">IBT 30069</strain>
    </source>
</reference>
<evidence type="ECO:0000259" key="2">
    <source>
        <dbReference type="Pfam" id="PF19189"/>
    </source>
</evidence>
<feature type="compositionally biased region" description="Basic and acidic residues" evidence="1">
    <location>
        <begin position="137"/>
        <end position="150"/>
    </location>
</feature>
<dbReference type="InterPro" id="IPR040009">
    <property type="entry name" value="Mtf2/C5D6.12-like"/>
</dbReference>
<dbReference type="Pfam" id="PF19189">
    <property type="entry name" value="Mtf2"/>
    <property type="match status" value="1"/>
</dbReference>
<feature type="compositionally biased region" description="Polar residues" evidence="1">
    <location>
        <begin position="60"/>
        <end position="76"/>
    </location>
</feature>
<feature type="domain" description="Mtf2-like C-terminal" evidence="2">
    <location>
        <begin position="256"/>
        <end position="430"/>
    </location>
</feature>
<name>A0A9W9EFK7_9EURO</name>
<dbReference type="EMBL" id="JAPQKH010000012">
    <property type="protein sequence ID" value="KAJ5080827.1"/>
    <property type="molecule type" value="Genomic_DNA"/>
</dbReference>
<dbReference type="InterPro" id="IPR043837">
    <property type="entry name" value="Mtf2-like_C"/>
</dbReference>
<sequence length="474" mass="52716">MAGLLKVYFLSASTSPTAFLYQTRTLLPLCRSLPPCHQQRYKYSTGRDGTQNSDSDDISTTDPNTPTENLPEQTPTDLPKRTSYLRQRGSAPKPEPTKLKSSNSQASSKGQSNTITRNEREAFGVLLARLKAGQDNLKSKEPHQDSRPEPELSVPSPEAGNLTDLMTVFESILTNERPGPKEPKTKESRKGQKSTHRNRPQDGPVDELEGISLSEMGFPGSDSNNGVNPKVSVSEAIDMIVERESREIQSELFRVIGEGKGDSGLWEACRQRIFSMIDHVGAGAPTPTNSLDSYPHGLSEQPQTSPPAPGPLNIPASVPTGPVVAKLYPQLLLLAFRMLSTHFPESQIIGQFRTAVKEHSRTSAFLGTSQTLYEELMAFYWHSCNDLPVVVEFLRDMDNAGLYPSRRIRRLLREIVSQREEAMNARQQGNPDFFWDAPPIHRAFEELTGPGGWNDKFNSGKKRHHKRTVPALEM</sequence>
<reference evidence="3" key="2">
    <citation type="journal article" date="2023" name="IMA Fungus">
        <title>Comparative genomic study of the Penicillium genus elucidates a diverse pangenome and 15 lateral gene transfer events.</title>
        <authorList>
            <person name="Petersen C."/>
            <person name="Sorensen T."/>
            <person name="Nielsen M.R."/>
            <person name="Sondergaard T.E."/>
            <person name="Sorensen J.L."/>
            <person name="Fitzpatrick D.A."/>
            <person name="Frisvad J.C."/>
            <person name="Nielsen K.L."/>
        </authorList>
    </citation>
    <scope>NUCLEOTIDE SEQUENCE</scope>
    <source>
        <strain evidence="3">IBT 30069</strain>
    </source>
</reference>
<accession>A0A9W9EFK7</accession>
<feature type="region of interest" description="Disordered" evidence="1">
    <location>
        <begin position="455"/>
        <end position="474"/>
    </location>
</feature>
<gene>
    <name evidence="3" type="ORF">N7456_013537</name>
</gene>